<evidence type="ECO:0000256" key="6">
    <source>
        <dbReference type="HAMAP-Rule" id="MF_01877"/>
    </source>
</evidence>
<keyword evidence="1 6" id="KW-0963">Cytoplasm</keyword>
<evidence type="ECO:0000256" key="4">
    <source>
        <dbReference type="ARBA" id="ARBA00022679"/>
    </source>
</evidence>
<evidence type="ECO:0000259" key="7">
    <source>
        <dbReference type="Pfam" id="PF00590"/>
    </source>
</evidence>
<keyword evidence="4 6" id="KW-0808">Transferase</keyword>
<keyword evidence="5 6" id="KW-0949">S-adenosyl-L-methionine</keyword>
<dbReference type="InterPro" id="IPR035996">
    <property type="entry name" value="4pyrrol_Methylase_sf"/>
</dbReference>
<dbReference type="Proteomes" id="UP000199372">
    <property type="component" value="Unassembled WGS sequence"/>
</dbReference>
<dbReference type="EC" id="2.1.1.198" evidence="6"/>
<evidence type="ECO:0000259" key="8">
    <source>
        <dbReference type="Pfam" id="PF23016"/>
    </source>
</evidence>
<feature type="domain" description="Tetrapyrrole methylase" evidence="7">
    <location>
        <begin position="14"/>
        <end position="215"/>
    </location>
</feature>
<dbReference type="CDD" id="cd11648">
    <property type="entry name" value="RsmI"/>
    <property type="match status" value="1"/>
</dbReference>
<comment type="subcellular location">
    <subcellularLocation>
        <location evidence="6">Cytoplasm</location>
    </subcellularLocation>
</comment>
<dbReference type="InterPro" id="IPR008189">
    <property type="entry name" value="rRNA_ssu_MeTfrase_I"/>
</dbReference>
<comment type="catalytic activity">
    <reaction evidence="6">
        <text>cytidine(1402) in 16S rRNA + S-adenosyl-L-methionine = 2'-O-methylcytidine(1402) in 16S rRNA + S-adenosyl-L-homocysteine + H(+)</text>
        <dbReference type="Rhea" id="RHEA:42924"/>
        <dbReference type="Rhea" id="RHEA-COMP:10285"/>
        <dbReference type="Rhea" id="RHEA-COMP:10286"/>
        <dbReference type="ChEBI" id="CHEBI:15378"/>
        <dbReference type="ChEBI" id="CHEBI:57856"/>
        <dbReference type="ChEBI" id="CHEBI:59789"/>
        <dbReference type="ChEBI" id="CHEBI:74495"/>
        <dbReference type="ChEBI" id="CHEBI:82748"/>
        <dbReference type="EC" id="2.1.1.198"/>
    </reaction>
</comment>
<keyword evidence="10" id="KW-1185">Reference proteome</keyword>
<feature type="domain" description="RsmI HTH" evidence="8">
    <location>
        <begin position="239"/>
        <end position="282"/>
    </location>
</feature>
<dbReference type="PANTHER" id="PTHR46111:SF1">
    <property type="entry name" value="RIBOSOMAL RNA SMALL SUBUNIT METHYLTRANSFERASE I"/>
    <property type="match status" value="1"/>
</dbReference>
<dbReference type="InterPro" id="IPR014777">
    <property type="entry name" value="4pyrrole_Mease_sub1"/>
</dbReference>
<dbReference type="Gene3D" id="3.40.1010.10">
    <property type="entry name" value="Cobalt-precorrin-4 Transmethylase, Domain 1"/>
    <property type="match status" value="1"/>
</dbReference>
<evidence type="ECO:0000313" key="10">
    <source>
        <dbReference type="Proteomes" id="UP000199372"/>
    </source>
</evidence>
<comment type="function">
    <text evidence="6">Catalyzes the 2'-O-methylation of the ribose of cytidine 1402 (C1402) in 16S rRNA.</text>
</comment>
<keyword evidence="3 6" id="KW-0489">Methyltransferase</keyword>
<dbReference type="GO" id="GO:0070677">
    <property type="term" value="F:rRNA (cytosine-2'-O-)-methyltransferase activity"/>
    <property type="evidence" value="ECO:0007669"/>
    <property type="project" value="UniProtKB-UniRule"/>
</dbReference>
<evidence type="ECO:0000256" key="1">
    <source>
        <dbReference type="ARBA" id="ARBA00022490"/>
    </source>
</evidence>
<dbReference type="GO" id="GO:0005737">
    <property type="term" value="C:cytoplasm"/>
    <property type="evidence" value="ECO:0007669"/>
    <property type="project" value="UniProtKB-SubCell"/>
</dbReference>
<dbReference type="Pfam" id="PF23016">
    <property type="entry name" value="RsmI_C"/>
    <property type="match status" value="1"/>
</dbReference>
<dbReference type="HAMAP" id="MF_01877">
    <property type="entry name" value="16SrRNA_methyltr_I"/>
    <property type="match status" value="1"/>
</dbReference>
<evidence type="ECO:0000256" key="5">
    <source>
        <dbReference type="ARBA" id="ARBA00022691"/>
    </source>
</evidence>
<dbReference type="SUPFAM" id="SSF53790">
    <property type="entry name" value="Tetrapyrrole methylase"/>
    <property type="match status" value="1"/>
</dbReference>
<proteinExistence type="inferred from homology"/>
<evidence type="ECO:0000256" key="3">
    <source>
        <dbReference type="ARBA" id="ARBA00022603"/>
    </source>
</evidence>
<organism evidence="9 10">
    <name type="scientific">Palleronia pelagia</name>
    <dbReference type="NCBI Taxonomy" id="387096"/>
    <lineage>
        <taxon>Bacteria</taxon>
        <taxon>Pseudomonadati</taxon>
        <taxon>Pseudomonadota</taxon>
        <taxon>Alphaproteobacteria</taxon>
        <taxon>Rhodobacterales</taxon>
        <taxon>Roseobacteraceae</taxon>
        <taxon>Palleronia</taxon>
    </lineage>
</organism>
<dbReference type="Pfam" id="PF00590">
    <property type="entry name" value="TP_methylase"/>
    <property type="match status" value="1"/>
</dbReference>
<evidence type="ECO:0000313" key="9">
    <source>
        <dbReference type="EMBL" id="SEM72225.1"/>
    </source>
</evidence>
<dbReference type="RefSeq" id="WP_091843354.1">
    <property type="nucleotide sequence ID" value="NZ_FOCM01000001.1"/>
</dbReference>
<protein>
    <recommendedName>
        <fullName evidence="6">Ribosomal RNA small subunit methyltransferase I</fullName>
        <ecNumber evidence="6">2.1.1.198</ecNumber>
    </recommendedName>
    <alternativeName>
        <fullName evidence="6">16S rRNA 2'-O-ribose C1402 methyltransferase</fullName>
    </alternativeName>
    <alternativeName>
        <fullName evidence="6">rRNA (cytidine-2'-O-)-methyltransferase RsmI</fullName>
    </alternativeName>
</protein>
<name>A0A1H8ANB3_9RHOB</name>
<dbReference type="EMBL" id="FOCM01000001">
    <property type="protein sequence ID" value="SEM72225.1"/>
    <property type="molecule type" value="Genomic_DNA"/>
</dbReference>
<dbReference type="Gene3D" id="3.30.950.10">
    <property type="entry name" value="Methyltransferase, Cobalt-precorrin-4 Transmethylase, Domain 2"/>
    <property type="match status" value="1"/>
</dbReference>
<accession>A0A1H8ANB3</accession>
<sequence>MSGLPPGPPPEPGLHLVATPIGTARDITLRALDTLRAADLLLAEDTRTLRKLMEIHGIPLAGRPLWSYHDHNGARVRPKVLEALAEGRSVAFASDAGTPMVADPGFDLARAATEAGHKVTAVPGPSAPLVALSLAGLPTDRFLFAGFLPPAQGARDTALRELAGVPATLVFFETAKRSLPMLNHCVAILGDRDAAICRELTKKFEEVRRGRLSDLIAGCEDDPLRGEVVVVIDRARDTADAEDVEDAMRRALETMRVKEAANTVAEAFALKKRDAYQLALRLSNEE</sequence>
<dbReference type="PANTHER" id="PTHR46111">
    <property type="entry name" value="RIBOSOMAL RNA SMALL SUBUNIT METHYLTRANSFERASE I"/>
    <property type="match status" value="1"/>
</dbReference>
<dbReference type="NCBIfam" id="TIGR00096">
    <property type="entry name" value="16S rRNA (cytidine(1402)-2'-O)-methyltransferase"/>
    <property type="match status" value="1"/>
</dbReference>
<gene>
    <name evidence="6" type="primary">rsmI</name>
    <name evidence="9" type="ORF">SAMN04488011_101238</name>
</gene>
<keyword evidence="2 6" id="KW-0698">rRNA processing</keyword>
<dbReference type="PIRSF" id="PIRSF005917">
    <property type="entry name" value="MTase_YraL"/>
    <property type="match status" value="1"/>
</dbReference>
<comment type="similarity">
    <text evidence="6">Belongs to the methyltransferase superfamily. RsmI family.</text>
</comment>
<dbReference type="OrthoDB" id="9809084at2"/>
<dbReference type="InterPro" id="IPR053910">
    <property type="entry name" value="RsmI_HTH"/>
</dbReference>
<dbReference type="InterPro" id="IPR000878">
    <property type="entry name" value="4pyrrol_Mease"/>
</dbReference>
<reference evidence="10" key="1">
    <citation type="submission" date="2016-10" db="EMBL/GenBank/DDBJ databases">
        <authorList>
            <person name="Varghese N."/>
            <person name="Submissions S."/>
        </authorList>
    </citation>
    <scope>NUCLEOTIDE SEQUENCE [LARGE SCALE GENOMIC DNA]</scope>
    <source>
        <strain evidence="10">DSM 26893</strain>
    </source>
</reference>
<dbReference type="AlphaFoldDB" id="A0A1H8ANB3"/>
<dbReference type="InterPro" id="IPR014776">
    <property type="entry name" value="4pyrrole_Mease_sub2"/>
</dbReference>
<evidence type="ECO:0000256" key="2">
    <source>
        <dbReference type="ARBA" id="ARBA00022552"/>
    </source>
</evidence>